<dbReference type="Proteomes" id="UP001163046">
    <property type="component" value="Unassembled WGS sequence"/>
</dbReference>
<accession>A0A9W9ZPG7</accession>
<dbReference type="EMBL" id="MU825881">
    <property type="protein sequence ID" value="KAJ7385382.1"/>
    <property type="molecule type" value="Genomic_DNA"/>
</dbReference>
<gene>
    <name evidence="1" type="ORF">OS493_016463</name>
</gene>
<proteinExistence type="predicted"/>
<dbReference type="PANTHER" id="PTHR33361:SF2">
    <property type="entry name" value="DUF885 DOMAIN-CONTAINING PROTEIN"/>
    <property type="match status" value="1"/>
</dbReference>
<organism evidence="1 2">
    <name type="scientific">Desmophyllum pertusum</name>
    <dbReference type="NCBI Taxonomy" id="174260"/>
    <lineage>
        <taxon>Eukaryota</taxon>
        <taxon>Metazoa</taxon>
        <taxon>Cnidaria</taxon>
        <taxon>Anthozoa</taxon>
        <taxon>Hexacorallia</taxon>
        <taxon>Scleractinia</taxon>
        <taxon>Caryophylliina</taxon>
        <taxon>Caryophylliidae</taxon>
        <taxon>Desmophyllum</taxon>
    </lineage>
</organism>
<sequence>MTKFKPYDPEPNTLKKITDTARRLLDELQGLGVNTRLLKPREKKAIAQLMHYHQNNFGKPYDADYYTGDFLMGPNLFCWQPICSVGSSDIKYGLGNFHPKDLDDVRLFLNKMSWWRGLSRRISRT</sequence>
<name>A0A9W9ZPG7_9CNID</name>
<evidence type="ECO:0000313" key="2">
    <source>
        <dbReference type="Proteomes" id="UP001163046"/>
    </source>
</evidence>
<dbReference type="PANTHER" id="PTHR33361">
    <property type="entry name" value="GLR0591 PROTEIN"/>
    <property type="match status" value="1"/>
</dbReference>
<dbReference type="OrthoDB" id="5987033at2759"/>
<keyword evidence="2" id="KW-1185">Reference proteome</keyword>
<evidence type="ECO:0000313" key="1">
    <source>
        <dbReference type="EMBL" id="KAJ7385382.1"/>
    </source>
</evidence>
<dbReference type="InterPro" id="IPR010281">
    <property type="entry name" value="DUF885"/>
</dbReference>
<reference evidence="1" key="1">
    <citation type="submission" date="2023-01" db="EMBL/GenBank/DDBJ databases">
        <title>Genome assembly of the deep-sea coral Lophelia pertusa.</title>
        <authorList>
            <person name="Herrera S."/>
            <person name="Cordes E."/>
        </authorList>
    </citation>
    <scope>NUCLEOTIDE SEQUENCE</scope>
    <source>
        <strain evidence="1">USNM1676648</strain>
        <tissue evidence="1">Polyp</tissue>
    </source>
</reference>
<dbReference type="AlphaFoldDB" id="A0A9W9ZPG7"/>
<protein>
    <submittedName>
        <fullName evidence="1">Uncharacterized protein</fullName>
    </submittedName>
</protein>
<comment type="caution">
    <text evidence="1">The sequence shown here is derived from an EMBL/GenBank/DDBJ whole genome shotgun (WGS) entry which is preliminary data.</text>
</comment>